<proteinExistence type="predicted"/>
<evidence type="ECO:0000256" key="1">
    <source>
        <dbReference type="SAM" id="Phobius"/>
    </source>
</evidence>
<dbReference type="EMBL" id="VUNQ01000001">
    <property type="protein sequence ID" value="MST99882.1"/>
    <property type="molecule type" value="Genomic_DNA"/>
</dbReference>
<evidence type="ECO:0000313" key="3">
    <source>
        <dbReference type="Proteomes" id="UP000469523"/>
    </source>
</evidence>
<accession>A0A6N7XR55</accession>
<keyword evidence="1" id="KW-0812">Transmembrane</keyword>
<name>A0A6N7XR55_9FIRM</name>
<dbReference type="RefSeq" id="WP_154437909.1">
    <property type="nucleotide sequence ID" value="NZ_JAHLPJ010000001.1"/>
</dbReference>
<keyword evidence="3" id="KW-1185">Reference proteome</keyword>
<dbReference type="Proteomes" id="UP000469523">
    <property type="component" value="Unassembled WGS sequence"/>
</dbReference>
<keyword evidence="1" id="KW-0472">Membrane</keyword>
<dbReference type="AlphaFoldDB" id="A0A6N7XR55"/>
<comment type="caution">
    <text evidence="2">The sequence shown here is derived from an EMBL/GenBank/DDBJ whole genome shotgun (WGS) entry which is preliminary data.</text>
</comment>
<keyword evidence="1" id="KW-1133">Transmembrane helix</keyword>
<protein>
    <submittedName>
        <fullName evidence="2">Uncharacterized protein</fullName>
    </submittedName>
</protein>
<feature type="transmembrane region" description="Helical" evidence="1">
    <location>
        <begin position="7"/>
        <end position="26"/>
    </location>
</feature>
<gene>
    <name evidence="2" type="ORF">FYJ83_00190</name>
</gene>
<organism evidence="2 3">
    <name type="scientific">Tissierella pigra</name>
    <dbReference type="NCBI Taxonomy" id="2607614"/>
    <lineage>
        <taxon>Bacteria</taxon>
        <taxon>Bacillati</taxon>
        <taxon>Bacillota</taxon>
        <taxon>Tissierellia</taxon>
        <taxon>Tissierellales</taxon>
        <taxon>Tissierellaceae</taxon>
        <taxon>Tissierella</taxon>
    </lineage>
</organism>
<reference evidence="2 3" key="1">
    <citation type="submission" date="2019-09" db="EMBL/GenBank/DDBJ databases">
        <title>In-depth cultivation of the pig gut microbiome towards novel bacterial diversity and tailored functional studies.</title>
        <authorList>
            <person name="Wylensek D."/>
            <person name="Hitch T.C.A."/>
            <person name="Clavel T."/>
        </authorList>
    </citation>
    <scope>NUCLEOTIDE SEQUENCE [LARGE SCALE GENOMIC DNA]</scope>
    <source>
        <strain evidence="2 3">WCA3-693-APC-4?</strain>
    </source>
</reference>
<evidence type="ECO:0000313" key="2">
    <source>
        <dbReference type="EMBL" id="MST99882.1"/>
    </source>
</evidence>
<sequence>MKNRRGFISVIALIVMSVLMTVILYFESTTRYEHLILNSTKNNIQSYYLAEGKILMVLNENRYYKNQLLPMINEYFRSFPIVKYPTHIKISKEDLILGDTKDIVKVRIVDKDNKKQLKLIAESDFNGLKVTVTSYLNMVNHLFDLEIPVLDRKLIDDIYEKQLEDLLLNIEKNIVISNGDIPNTLYQMNSSIFSDIVLEKSGNNFQISSFRKNMTEPYIERFTNKNVIIILKHTGEDPINFFIQNSDENKDTINLSGVIYVEGNILISSDFEFKGIIIIKNGEINIDPIIKPKIKGIMITDNLVNYNFIEKADIVYNRENIYKYGTYIPRFLDLNMTIIKSN</sequence>